<keyword evidence="1" id="KW-1133">Transmembrane helix</keyword>
<reference evidence="2" key="1">
    <citation type="journal article" date="2017" name="Parasit. Vectors">
        <title>Sialotranscriptomics of Rhipicephalus zambeziensis reveals intricate expression profiles of secretory proteins and suggests tight temporal transcriptional regulation during blood-feeding.</title>
        <authorList>
            <person name="de Castro M.H."/>
            <person name="de Klerk D."/>
            <person name="Pienaar R."/>
            <person name="Rees D.J.G."/>
            <person name="Mans B.J."/>
        </authorList>
    </citation>
    <scope>NUCLEOTIDE SEQUENCE</scope>
    <source>
        <tissue evidence="2">Salivary glands</tissue>
    </source>
</reference>
<feature type="transmembrane region" description="Helical" evidence="1">
    <location>
        <begin position="111"/>
        <end position="132"/>
    </location>
</feature>
<name>A0A224YGB3_9ACAR</name>
<accession>A0A224YGB3</accession>
<keyword evidence="1" id="KW-0472">Membrane</keyword>
<evidence type="ECO:0000256" key="1">
    <source>
        <dbReference type="SAM" id="Phobius"/>
    </source>
</evidence>
<keyword evidence="1" id="KW-0812">Transmembrane</keyword>
<dbReference type="AlphaFoldDB" id="A0A224YGB3"/>
<protein>
    <submittedName>
        <fullName evidence="2">Uncharacterized protein</fullName>
    </submittedName>
</protein>
<dbReference type="EMBL" id="GFPF01001696">
    <property type="protein sequence ID" value="MAA12842.1"/>
    <property type="molecule type" value="Transcribed_RNA"/>
</dbReference>
<organism evidence="2">
    <name type="scientific">Rhipicephalus zambeziensis</name>
    <dbReference type="NCBI Taxonomy" id="60191"/>
    <lineage>
        <taxon>Eukaryota</taxon>
        <taxon>Metazoa</taxon>
        <taxon>Ecdysozoa</taxon>
        <taxon>Arthropoda</taxon>
        <taxon>Chelicerata</taxon>
        <taxon>Arachnida</taxon>
        <taxon>Acari</taxon>
        <taxon>Parasitiformes</taxon>
        <taxon>Ixodida</taxon>
        <taxon>Ixodoidea</taxon>
        <taxon>Ixodidae</taxon>
        <taxon>Rhipicephalinae</taxon>
        <taxon>Rhipicephalus</taxon>
        <taxon>Rhipicephalus</taxon>
    </lineage>
</organism>
<evidence type="ECO:0000313" key="2">
    <source>
        <dbReference type="EMBL" id="MAA12842.1"/>
    </source>
</evidence>
<sequence>MRESNTVVHLAWTLERGFADDVTEAIFLPEAQSRTKYYVRIAYRICRSRSPEKNLRGNFSRKCFLFSSLQKRAWFTVTGVDDKVCALLFRTTEPNMQLCNSSLKKKISCRILYGLIINCLIEFLLSSVPPHLRFL</sequence>
<proteinExistence type="predicted"/>